<dbReference type="Proteomes" id="UP000095746">
    <property type="component" value="Unassembled WGS sequence"/>
</dbReference>
<evidence type="ECO:0000313" key="1">
    <source>
        <dbReference type="EMBL" id="CUO64733.1"/>
    </source>
</evidence>
<evidence type="ECO:0000313" key="2">
    <source>
        <dbReference type="Proteomes" id="UP000095746"/>
    </source>
</evidence>
<organism evidence="1 2">
    <name type="scientific">Flavonifractor plautii</name>
    <name type="common">Fusobacterium plautii</name>
    <dbReference type="NCBI Taxonomy" id="292800"/>
    <lineage>
        <taxon>Bacteria</taxon>
        <taxon>Bacillati</taxon>
        <taxon>Bacillota</taxon>
        <taxon>Clostridia</taxon>
        <taxon>Eubacteriales</taxon>
        <taxon>Oscillospiraceae</taxon>
        <taxon>Flavonifractor</taxon>
    </lineage>
</organism>
<protein>
    <submittedName>
        <fullName evidence="1">Uncharacterized protein</fullName>
    </submittedName>
</protein>
<name>A0A174GQJ8_FLAPL</name>
<dbReference type="AlphaFoldDB" id="A0A174GQJ8"/>
<sequence length="59" mass="6675">MIRRRPLALALAWARAKAREATVFPPPVGTVRVNRPGGWVLPIRIHCSRTAQRREFSSP</sequence>
<reference evidence="1 2" key="1">
    <citation type="submission" date="2015-09" db="EMBL/GenBank/DDBJ databases">
        <authorList>
            <consortium name="Pathogen Informatics"/>
        </authorList>
    </citation>
    <scope>NUCLEOTIDE SEQUENCE [LARGE SCALE GENOMIC DNA]</scope>
    <source>
        <strain evidence="1 2">2789STDY5608854</strain>
    </source>
</reference>
<gene>
    <name evidence="1" type="ORF">ERS852411_01906</name>
</gene>
<proteinExistence type="predicted"/>
<accession>A0A174GQJ8</accession>
<dbReference type="EMBL" id="CYZT01000133">
    <property type="protein sequence ID" value="CUO64733.1"/>
    <property type="molecule type" value="Genomic_DNA"/>
</dbReference>